<keyword evidence="5" id="KW-0997">Cell inner membrane</keyword>
<evidence type="ECO:0000256" key="4">
    <source>
        <dbReference type="ARBA" id="ARBA00022481"/>
    </source>
</evidence>
<comment type="subcellular location">
    <subcellularLocation>
        <location evidence="1">Cell inner membrane</location>
        <topology evidence="1">Single-pass membrane protein</topology>
    </subcellularLocation>
</comment>
<dbReference type="RefSeq" id="WP_182175308.1">
    <property type="nucleotide sequence ID" value="NZ_JACFXU010000018.1"/>
</dbReference>
<keyword evidence="7 11" id="KW-1133">Transmembrane helix</keyword>
<evidence type="ECO:0000256" key="9">
    <source>
        <dbReference type="ARBA" id="ARBA00025772"/>
    </source>
</evidence>
<evidence type="ECO:0000256" key="3">
    <source>
        <dbReference type="ARBA" id="ARBA00022475"/>
    </source>
</evidence>
<evidence type="ECO:0000259" key="12">
    <source>
        <dbReference type="Pfam" id="PF12019"/>
    </source>
</evidence>
<evidence type="ECO:0000256" key="11">
    <source>
        <dbReference type="SAM" id="Phobius"/>
    </source>
</evidence>
<organism evidence="13 14">
    <name type="scientific">Sediminihaliea albiluteola</name>
    <dbReference type="NCBI Taxonomy" id="2758564"/>
    <lineage>
        <taxon>Bacteria</taxon>
        <taxon>Pseudomonadati</taxon>
        <taxon>Pseudomonadota</taxon>
        <taxon>Gammaproteobacteria</taxon>
        <taxon>Cellvibrionales</taxon>
        <taxon>Halieaceae</taxon>
        <taxon>Sediminihaliea</taxon>
    </lineage>
</organism>
<dbReference type="Pfam" id="PF12019">
    <property type="entry name" value="GspH"/>
    <property type="match status" value="1"/>
</dbReference>
<evidence type="ECO:0000256" key="2">
    <source>
        <dbReference type="ARBA" id="ARBA00021549"/>
    </source>
</evidence>
<evidence type="ECO:0000256" key="1">
    <source>
        <dbReference type="ARBA" id="ARBA00004377"/>
    </source>
</evidence>
<keyword evidence="4" id="KW-0488">Methylation</keyword>
<dbReference type="Gene3D" id="3.55.40.10">
    <property type="entry name" value="minor pseudopilin epsh domain"/>
    <property type="match status" value="1"/>
</dbReference>
<comment type="similarity">
    <text evidence="9">Belongs to the GSP H family.</text>
</comment>
<feature type="domain" description="General secretion pathway GspH" evidence="12">
    <location>
        <begin position="48"/>
        <end position="171"/>
    </location>
</feature>
<evidence type="ECO:0000256" key="7">
    <source>
        <dbReference type="ARBA" id="ARBA00022989"/>
    </source>
</evidence>
<evidence type="ECO:0000256" key="8">
    <source>
        <dbReference type="ARBA" id="ARBA00023136"/>
    </source>
</evidence>
<accession>A0A7W2TYI7</accession>
<sequence length="186" mass="20135">MSRKFPAAPCAGLTLIELVIVLAVLSIVVMVTATPMRNVIEATRLRSEAARVQLAINLARSEAVARNLPISLCPSSYSRSQELKCDGDYRDGWLVFAGAGRKAGSKVEQAELIRAFEPMPDGYWLSKRSGTALLDSSFTYFADGTAQGNLTMMVCSARSSDTWSVVINQVGRARLARNWGSCPSTV</sequence>
<dbReference type="Pfam" id="PF07963">
    <property type="entry name" value="N_methyl"/>
    <property type="match status" value="1"/>
</dbReference>
<evidence type="ECO:0000313" key="13">
    <source>
        <dbReference type="EMBL" id="MBA6414309.1"/>
    </source>
</evidence>
<protein>
    <recommendedName>
        <fullName evidence="2">Type II secretion system protein H</fullName>
    </recommendedName>
    <alternativeName>
        <fullName evidence="10">General secretion pathway protein H</fullName>
    </alternativeName>
</protein>
<dbReference type="Proteomes" id="UP000539350">
    <property type="component" value="Unassembled WGS sequence"/>
</dbReference>
<dbReference type="InterPro" id="IPR012902">
    <property type="entry name" value="N_methyl_site"/>
</dbReference>
<evidence type="ECO:0000256" key="5">
    <source>
        <dbReference type="ARBA" id="ARBA00022519"/>
    </source>
</evidence>
<dbReference type="SUPFAM" id="SSF54523">
    <property type="entry name" value="Pili subunits"/>
    <property type="match status" value="1"/>
</dbReference>
<dbReference type="InterPro" id="IPR045584">
    <property type="entry name" value="Pilin-like"/>
</dbReference>
<keyword evidence="14" id="KW-1185">Reference proteome</keyword>
<evidence type="ECO:0000256" key="10">
    <source>
        <dbReference type="ARBA" id="ARBA00030775"/>
    </source>
</evidence>
<dbReference type="PROSITE" id="PS00409">
    <property type="entry name" value="PROKAR_NTER_METHYL"/>
    <property type="match status" value="1"/>
</dbReference>
<name>A0A7W2TYI7_9GAMM</name>
<comment type="caution">
    <text evidence="13">The sequence shown here is derived from an EMBL/GenBank/DDBJ whole genome shotgun (WGS) entry which is preliminary data.</text>
</comment>
<dbReference type="NCBIfam" id="TIGR02532">
    <property type="entry name" value="IV_pilin_GFxxxE"/>
    <property type="match status" value="1"/>
</dbReference>
<feature type="transmembrane region" description="Helical" evidence="11">
    <location>
        <begin position="12"/>
        <end position="33"/>
    </location>
</feature>
<reference evidence="13 14" key="1">
    <citation type="submission" date="2020-07" db="EMBL/GenBank/DDBJ databases">
        <title>Halieaceae bacterium, F7430, whole genome shotgun sequencing project.</title>
        <authorList>
            <person name="Jiang S."/>
            <person name="Liu Z.W."/>
            <person name="Du Z.J."/>
        </authorList>
    </citation>
    <scope>NUCLEOTIDE SEQUENCE [LARGE SCALE GENOMIC DNA]</scope>
    <source>
        <strain evidence="13 14">F7430</strain>
    </source>
</reference>
<evidence type="ECO:0000313" key="14">
    <source>
        <dbReference type="Proteomes" id="UP000539350"/>
    </source>
</evidence>
<keyword evidence="6 11" id="KW-0812">Transmembrane</keyword>
<dbReference type="EMBL" id="JACFXU010000018">
    <property type="protein sequence ID" value="MBA6414309.1"/>
    <property type="molecule type" value="Genomic_DNA"/>
</dbReference>
<dbReference type="GO" id="GO:0015628">
    <property type="term" value="P:protein secretion by the type II secretion system"/>
    <property type="evidence" value="ECO:0007669"/>
    <property type="project" value="InterPro"/>
</dbReference>
<dbReference type="GO" id="GO:0005886">
    <property type="term" value="C:plasma membrane"/>
    <property type="evidence" value="ECO:0007669"/>
    <property type="project" value="UniProtKB-SubCell"/>
</dbReference>
<proteinExistence type="inferred from homology"/>
<keyword evidence="3" id="KW-1003">Cell membrane</keyword>
<evidence type="ECO:0000256" key="6">
    <source>
        <dbReference type="ARBA" id="ARBA00022692"/>
    </source>
</evidence>
<dbReference type="InterPro" id="IPR022346">
    <property type="entry name" value="T2SS_GspH"/>
</dbReference>
<dbReference type="AlphaFoldDB" id="A0A7W2TYI7"/>
<dbReference type="GO" id="GO:0015627">
    <property type="term" value="C:type II protein secretion system complex"/>
    <property type="evidence" value="ECO:0007669"/>
    <property type="project" value="InterPro"/>
</dbReference>
<gene>
    <name evidence="13" type="ORF">H2508_14430</name>
</gene>
<keyword evidence="8 11" id="KW-0472">Membrane</keyword>